<comment type="similarity">
    <text evidence="3 10">Belongs to the FliL family.</text>
</comment>
<dbReference type="Proteomes" id="UP001476583">
    <property type="component" value="Chromosome"/>
</dbReference>
<evidence type="ECO:0000256" key="6">
    <source>
        <dbReference type="ARBA" id="ARBA00022692"/>
    </source>
</evidence>
<organism evidence="11 12">
    <name type="scientific">Ectopseudomonas mendocina</name>
    <name type="common">Pseudomonas mendocina</name>
    <dbReference type="NCBI Taxonomy" id="300"/>
    <lineage>
        <taxon>Bacteria</taxon>
        <taxon>Pseudomonadati</taxon>
        <taxon>Pseudomonadota</taxon>
        <taxon>Gammaproteobacteria</taxon>
        <taxon>Pseudomonadales</taxon>
        <taxon>Pseudomonadaceae</taxon>
        <taxon>Ectopseudomonas</taxon>
    </lineage>
</organism>
<dbReference type="Pfam" id="PF03748">
    <property type="entry name" value="FliL"/>
    <property type="match status" value="1"/>
</dbReference>
<evidence type="ECO:0000256" key="2">
    <source>
        <dbReference type="ARBA" id="ARBA00004162"/>
    </source>
</evidence>
<evidence type="ECO:0000313" key="12">
    <source>
        <dbReference type="Proteomes" id="UP001476583"/>
    </source>
</evidence>
<keyword evidence="11" id="KW-0969">Cilium</keyword>
<keyword evidence="11" id="KW-0282">Flagellum</keyword>
<comment type="function">
    <text evidence="1 10">Controls the rotational direction of flagella during chemotaxis.</text>
</comment>
<evidence type="ECO:0000313" key="11">
    <source>
        <dbReference type="EMBL" id="WXL26030.1"/>
    </source>
</evidence>
<sequence length="158" mass="17836">MTMPRIVVLLLILNTLVVLGGTAANYMMLRSLKGVHSTASADVAGEAVKEEEEVKEYGFFPIPKVIVTLKGKDREHYFVLDLVLQTDIKADQKKLAQIDPMVRSSVVANLSVMDYDTLRNMPIEELQRRLETAVIEDFSSKHLQRPFEHVLVSKLIVQ</sequence>
<keyword evidence="6" id="KW-0812">Transmembrane</keyword>
<keyword evidence="10" id="KW-0997">Cell inner membrane</keyword>
<evidence type="ECO:0000256" key="8">
    <source>
        <dbReference type="ARBA" id="ARBA00022989"/>
    </source>
</evidence>
<evidence type="ECO:0000256" key="10">
    <source>
        <dbReference type="RuleBase" id="RU364125"/>
    </source>
</evidence>
<dbReference type="EMBL" id="CP148074">
    <property type="protein sequence ID" value="WXL26030.1"/>
    <property type="molecule type" value="Genomic_DNA"/>
</dbReference>
<evidence type="ECO:0000256" key="4">
    <source>
        <dbReference type="ARBA" id="ARBA00022475"/>
    </source>
</evidence>
<keyword evidence="11" id="KW-0966">Cell projection</keyword>
<keyword evidence="8" id="KW-1133">Transmembrane helix</keyword>
<comment type="subcellular location">
    <subcellularLocation>
        <location evidence="10">Cell inner membrane</location>
    </subcellularLocation>
    <subcellularLocation>
        <location evidence="2">Cell membrane</location>
        <topology evidence="2">Single-pass membrane protein</topology>
    </subcellularLocation>
</comment>
<dbReference type="InterPro" id="IPR005503">
    <property type="entry name" value="FliL"/>
</dbReference>
<reference evidence="11 12" key="1">
    <citation type="submission" date="2024-03" db="EMBL/GenBank/DDBJ databases">
        <title>Complete genome of BD2.</title>
        <authorList>
            <person name="Cao G."/>
        </authorList>
    </citation>
    <scope>NUCLEOTIDE SEQUENCE [LARGE SCALE GENOMIC DNA]</scope>
    <source>
        <strain evidence="11 12">BD2</strain>
    </source>
</reference>
<evidence type="ECO:0000256" key="3">
    <source>
        <dbReference type="ARBA" id="ARBA00008281"/>
    </source>
</evidence>
<gene>
    <name evidence="11" type="ORF">WG219_00620</name>
</gene>
<accession>A0ABZ2RKA2</accession>
<evidence type="ECO:0000256" key="7">
    <source>
        <dbReference type="ARBA" id="ARBA00022779"/>
    </source>
</evidence>
<keyword evidence="4" id="KW-1003">Cell membrane</keyword>
<protein>
    <recommendedName>
        <fullName evidence="10">Flagellar protein FliL</fullName>
    </recommendedName>
</protein>
<evidence type="ECO:0000256" key="5">
    <source>
        <dbReference type="ARBA" id="ARBA00022500"/>
    </source>
</evidence>
<evidence type="ECO:0000256" key="9">
    <source>
        <dbReference type="ARBA" id="ARBA00023136"/>
    </source>
</evidence>
<proteinExistence type="inferred from homology"/>
<keyword evidence="5 10" id="KW-0145">Chemotaxis</keyword>
<name>A0ABZ2RKA2_ECTME</name>
<evidence type="ECO:0000256" key="1">
    <source>
        <dbReference type="ARBA" id="ARBA00002254"/>
    </source>
</evidence>
<keyword evidence="7 10" id="KW-0283">Flagellar rotation</keyword>
<keyword evidence="12" id="KW-1185">Reference proteome</keyword>
<keyword evidence="9 10" id="KW-0472">Membrane</keyword>